<evidence type="ECO:0000313" key="1">
    <source>
        <dbReference type="EMBL" id="AYV81019.1"/>
    </source>
</evidence>
<accession>A0A3G5A6B3</accession>
<name>A0A3G5A6B3_9VIRU</name>
<organism evidence="1">
    <name type="scientific">Harvfovirus sp</name>
    <dbReference type="NCBI Taxonomy" id="2487768"/>
    <lineage>
        <taxon>Viruses</taxon>
        <taxon>Varidnaviria</taxon>
        <taxon>Bamfordvirae</taxon>
        <taxon>Nucleocytoviricota</taxon>
        <taxon>Megaviricetes</taxon>
        <taxon>Imitervirales</taxon>
        <taxon>Mimiviridae</taxon>
        <taxon>Klosneuvirinae</taxon>
    </lineage>
</organism>
<dbReference type="EMBL" id="MK072255">
    <property type="protein sequence ID" value="AYV81019.1"/>
    <property type="molecule type" value="Genomic_DNA"/>
</dbReference>
<protein>
    <submittedName>
        <fullName evidence="1">Uncharacterized protein</fullName>
    </submittedName>
</protein>
<gene>
    <name evidence="1" type="ORF">Harvfovirus13_25</name>
</gene>
<feature type="non-terminal residue" evidence="1">
    <location>
        <position position="1"/>
    </location>
</feature>
<reference evidence="1" key="1">
    <citation type="submission" date="2018-10" db="EMBL/GenBank/DDBJ databases">
        <title>Hidden diversity of soil giant viruses.</title>
        <authorList>
            <person name="Schulz F."/>
            <person name="Alteio L."/>
            <person name="Goudeau D."/>
            <person name="Ryan E.M."/>
            <person name="Malmstrom R.R."/>
            <person name="Blanchard J."/>
            <person name="Woyke T."/>
        </authorList>
    </citation>
    <scope>NUCLEOTIDE SEQUENCE</scope>
    <source>
        <strain evidence="1">HAV1</strain>
    </source>
</reference>
<sequence length="78" mass="8810">IHTQTAGCSKPLPLCMVCKNHLTCAYIDKIKKDIIILCPNNNNNCWKTAGIILANVNNVIKIERSDEVCSKFFRTNPY</sequence>
<proteinExistence type="predicted"/>